<evidence type="ECO:0000256" key="6">
    <source>
        <dbReference type="ARBA" id="ARBA00034105"/>
    </source>
</evidence>
<evidence type="ECO:0000259" key="9">
    <source>
        <dbReference type="PROSITE" id="PS50229"/>
    </source>
</evidence>
<gene>
    <name evidence="10" type="primary">HOME2</name>
    <name evidence="10" type="ORF">TR160889</name>
</gene>
<feature type="coiled-coil region" evidence="7">
    <location>
        <begin position="217"/>
        <end position="244"/>
    </location>
</feature>
<dbReference type="GO" id="GO:0007216">
    <property type="term" value="P:G protein-coupled glutamate receptor signaling pathway"/>
    <property type="evidence" value="ECO:0007669"/>
    <property type="project" value="InterPro"/>
</dbReference>
<dbReference type="PROSITE" id="PS50229">
    <property type="entry name" value="WH1"/>
    <property type="match status" value="1"/>
</dbReference>
<feature type="compositionally biased region" description="Polar residues" evidence="8">
    <location>
        <begin position="141"/>
        <end position="153"/>
    </location>
</feature>
<dbReference type="AlphaFoldDB" id="A0A0X3PVU7"/>
<accession>A0A0X3PVU7</accession>
<evidence type="ECO:0000256" key="2">
    <source>
        <dbReference type="ARBA" id="ARBA00022490"/>
    </source>
</evidence>
<organism evidence="10">
    <name type="scientific">Schistocephalus solidus</name>
    <name type="common">Tapeworm</name>
    <dbReference type="NCBI Taxonomy" id="70667"/>
    <lineage>
        <taxon>Eukaryota</taxon>
        <taxon>Metazoa</taxon>
        <taxon>Spiralia</taxon>
        <taxon>Lophotrochozoa</taxon>
        <taxon>Platyhelminthes</taxon>
        <taxon>Cestoda</taxon>
        <taxon>Eucestoda</taxon>
        <taxon>Diphyllobothriidea</taxon>
        <taxon>Diphyllobothriidae</taxon>
        <taxon>Schistocephalus</taxon>
    </lineage>
</organism>
<protein>
    <submittedName>
        <fullName evidence="10">Homer protein homolog 2</fullName>
    </submittedName>
</protein>
<dbReference type="GO" id="GO:0005737">
    <property type="term" value="C:cytoplasm"/>
    <property type="evidence" value="ECO:0007669"/>
    <property type="project" value="UniProtKB-SubCell"/>
</dbReference>
<dbReference type="GO" id="GO:0014069">
    <property type="term" value="C:postsynaptic density"/>
    <property type="evidence" value="ECO:0007669"/>
    <property type="project" value="UniProtKB-SubCell"/>
</dbReference>
<dbReference type="SUPFAM" id="SSF50729">
    <property type="entry name" value="PH domain-like"/>
    <property type="match status" value="1"/>
</dbReference>
<dbReference type="Pfam" id="PF00568">
    <property type="entry name" value="WH1"/>
    <property type="match status" value="1"/>
</dbReference>
<evidence type="ECO:0000256" key="8">
    <source>
        <dbReference type="SAM" id="MobiDB-lite"/>
    </source>
</evidence>
<dbReference type="SMART" id="SM00461">
    <property type="entry name" value="WH1"/>
    <property type="match status" value="1"/>
</dbReference>
<dbReference type="CDD" id="cd01206">
    <property type="entry name" value="EVH1_Homer_Vesl"/>
    <property type="match status" value="1"/>
</dbReference>
<feature type="domain" description="WH1" evidence="9">
    <location>
        <begin position="1"/>
        <end position="114"/>
    </location>
</feature>
<reference evidence="10" key="1">
    <citation type="submission" date="2016-01" db="EMBL/GenBank/DDBJ databases">
        <title>Reference transcriptome for the parasite Schistocephalus solidus: insights into the molecular evolution of parasitism.</title>
        <authorList>
            <person name="Hebert F.O."/>
            <person name="Grambauer S."/>
            <person name="Barber I."/>
            <person name="Landry C.R."/>
            <person name="Aubin-Horth N."/>
        </authorList>
    </citation>
    <scope>NUCLEOTIDE SEQUENCE</scope>
</reference>
<dbReference type="GO" id="GO:0035256">
    <property type="term" value="F:G protein-coupled glutamate receptor binding"/>
    <property type="evidence" value="ECO:0007669"/>
    <property type="project" value="InterPro"/>
</dbReference>
<evidence type="ECO:0000256" key="1">
    <source>
        <dbReference type="ARBA" id="ARBA00004496"/>
    </source>
</evidence>
<evidence type="ECO:0000313" key="10">
    <source>
        <dbReference type="EMBL" id="JAP55971.1"/>
    </source>
</evidence>
<sequence length="369" mass="39093">MGELPVFTCQAHVFTINPSTRKSWVPASSKAIDINFFYDSNRQCYRIVSVEDSPLGKRVVINCTITEKMVFKQTSQKFGQWSDSKSGGVFGLGFNSEVDLIKFVSQFKQCVETTKQNNSGTAKRTVKLLGTVDGQAGGLKNGQSGDPATTSGSPPLPAAIMSTRNTLPLPNPPLALLSTGFVGTTSSNTTTVTPLSLGKSAILSEHPSILPSSSESTLLLQQQLSSAQAQIRRLEQELSATKRQASLGIGSESHLLSSPLKSALDGSDLRDNLNRIQLADSAGDSLRPFLLSGFTPKGDFDAGLIDVTPEATGPSSDSESSTSTLLRLHLRLGNLLREASDLHAQIGHLLAQSTISSTGAAPSHSPSHS</sequence>
<keyword evidence="2" id="KW-0963">Cytoplasm</keyword>
<dbReference type="PANTHER" id="PTHR10918">
    <property type="entry name" value="HOMER"/>
    <property type="match status" value="1"/>
</dbReference>
<evidence type="ECO:0000256" key="3">
    <source>
        <dbReference type="ARBA" id="ARBA00023018"/>
    </source>
</evidence>
<evidence type="ECO:0000256" key="5">
    <source>
        <dbReference type="ARBA" id="ARBA00023606"/>
    </source>
</evidence>
<comment type="subcellular location">
    <subcellularLocation>
        <location evidence="1">Cytoplasm</location>
    </subcellularLocation>
    <subcellularLocation>
        <location evidence="6">Postsynaptic density</location>
    </subcellularLocation>
</comment>
<dbReference type="EMBL" id="GEEE01007254">
    <property type="protein sequence ID" value="JAP55971.1"/>
    <property type="molecule type" value="Transcribed_RNA"/>
</dbReference>
<comment type="similarity">
    <text evidence="5">Belongs to the Homer family.</text>
</comment>
<name>A0A0X3PVU7_SCHSO</name>
<feature type="region of interest" description="Disordered" evidence="8">
    <location>
        <begin position="136"/>
        <end position="157"/>
    </location>
</feature>
<evidence type="ECO:0000256" key="7">
    <source>
        <dbReference type="SAM" id="Coils"/>
    </source>
</evidence>
<dbReference type="InterPro" id="IPR044100">
    <property type="entry name" value="Homer_EVH1"/>
</dbReference>
<proteinExistence type="inferred from homology"/>
<dbReference type="InterPro" id="IPR045027">
    <property type="entry name" value="Homer"/>
</dbReference>
<keyword evidence="4 7" id="KW-0175">Coiled coil</keyword>
<dbReference type="InterPro" id="IPR011993">
    <property type="entry name" value="PH-like_dom_sf"/>
</dbReference>
<dbReference type="InterPro" id="IPR000697">
    <property type="entry name" value="WH1/EVH1_dom"/>
</dbReference>
<dbReference type="Gene3D" id="2.30.29.30">
    <property type="entry name" value="Pleckstrin-homology domain (PH domain)/Phosphotyrosine-binding domain (PTB)"/>
    <property type="match status" value="1"/>
</dbReference>
<evidence type="ECO:0000256" key="4">
    <source>
        <dbReference type="ARBA" id="ARBA00023054"/>
    </source>
</evidence>
<keyword evidence="3" id="KW-0770">Synapse</keyword>